<evidence type="ECO:0000256" key="4">
    <source>
        <dbReference type="ARBA" id="ARBA00023078"/>
    </source>
</evidence>
<dbReference type="SMART" id="SM01094">
    <property type="entry name" value="CpcD"/>
    <property type="match status" value="1"/>
</dbReference>
<feature type="domain" description="CpcD-like" evidence="8">
    <location>
        <begin position="17"/>
        <end position="75"/>
    </location>
</feature>
<evidence type="ECO:0000256" key="2">
    <source>
        <dbReference type="ARBA" id="ARBA00022549"/>
    </source>
</evidence>
<keyword evidence="2" id="KW-0042">Antenna complex</keyword>
<dbReference type="PROSITE" id="PS51441">
    <property type="entry name" value="CPCD_LIKE"/>
    <property type="match status" value="1"/>
</dbReference>
<sequence>MRGQTVVGTGGLNSAASRMFRYEVVGLRQNQSTDRNKYPIRSSGSVFITVPYDRMNEEMQRISRLGGRIVNIEPMTAESALKPDSESKGKAAKAKKSE</sequence>
<keyword evidence="3 6" id="KW-0605">Phycobilisome</keyword>
<evidence type="ECO:0000313" key="9">
    <source>
        <dbReference type="EMBL" id="MDL5056472.1"/>
    </source>
</evidence>
<dbReference type="Pfam" id="PF01383">
    <property type="entry name" value="CpcD"/>
    <property type="match status" value="1"/>
</dbReference>
<organism evidence="9 10">
    <name type="scientific">Geitlerinema calcuttense NRMC-F 0142</name>
    <dbReference type="NCBI Taxonomy" id="2922238"/>
    <lineage>
        <taxon>Bacteria</taxon>
        <taxon>Bacillati</taxon>
        <taxon>Cyanobacteriota</taxon>
        <taxon>Cyanophyceae</taxon>
        <taxon>Geitlerinematales</taxon>
        <taxon>Geitlerinemataceae</taxon>
        <taxon>Geitlerinema</taxon>
    </lineage>
</organism>
<feature type="region of interest" description="Disordered" evidence="7">
    <location>
        <begin position="76"/>
        <end position="98"/>
    </location>
</feature>
<keyword evidence="10" id="KW-1185">Reference proteome</keyword>
<feature type="compositionally biased region" description="Basic and acidic residues" evidence="7">
    <location>
        <begin position="81"/>
        <end position="98"/>
    </location>
</feature>
<dbReference type="Proteomes" id="UP001230986">
    <property type="component" value="Unassembled WGS sequence"/>
</dbReference>
<comment type="caution">
    <text evidence="9">The sequence shown here is derived from an EMBL/GenBank/DDBJ whole genome shotgun (WGS) entry which is preliminary data.</text>
</comment>
<evidence type="ECO:0000256" key="5">
    <source>
        <dbReference type="ARBA" id="ARBA00023136"/>
    </source>
</evidence>
<keyword evidence="4" id="KW-0793">Thylakoid</keyword>
<keyword evidence="5" id="KW-0472">Membrane</keyword>
<evidence type="ECO:0000256" key="6">
    <source>
        <dbReference type="PROSITE-ProRule" id="PRU00771"/>
    </source>
</evidence>
<protein>
    <submittedName>
        <fullName evidence="9">Phycobilisome linker polypeptide</fullName>
    </submittedName>
</protein>
<dbReference type="EMBL" id="JASVEJ010000012">
    <property type="protein sequence ID" value="MDL5056472.1"/>
    <property type="molecule type" value="Genomic_DNA"/>
</dbReference>
<evidence type="ECO:0000256" key="3">
    <source>
        <dbReference type="ARBA" id="ARBA00022738"/>
    </source>
</evidence>
<evidence type="ECO:0000259" key="8">
    <source>
        <dbReference type="PROSITE" id="PS51441"/>
    </source>
</evidence>
<reference evidence="9 10" key="1">
    <citation type="submission" date="2023-06" db="EMBL/GenBank/DDBJ databases">
        <title>Whole genome sequence of Oscillatoria calcuttensis NRMC-F 0142.</title>
        <authorList>
            <person name="Shakena Fathima T."/>
            <person name="Muralitharan G."/>
            <person name="Thajuddin N."/>
        </authorList>
    </citation>
    <scope>NUCLEOTIDE SEQUENCE [LARGE SCALE GENOMIC DNA]</scope>
    <source>
        <strain evidence="9 10">NRMC-F 0142</strain>
    </source>
</reference>
<dbReference type="RefSeq" id="WP_283360561.1">
    <property type="nucleotide sequence ID" value="NZ_JASVEJ010000012.1"/>
</dbReference>
<dbReference type="InterPro" id="IPR008213">
    <property type="entry name" value="CpcD-like_dom"/>
</dbReference>
<evidence type="ECO:0000256" key="7">
    <source>
        <dbReference type="SAM" id="MobiDB-lite"/>
    </source>
</evidence>
<comment type="subcellular location">
    <subcellularLocation>
        <location evidence="1">Cellular thylakoid membrane</location>
        <topology evidence="1">Peripheral membrane protein</topology>
        <orientation evidence="1">Cytoplasmic side</orientation>
    </subcellularLocation>
</comment>
<name>A0ABT7LWS4_9CYAN</name>
<accession>A0ABT7LWS4</accession>
<gene>
    <name evidence="9" type="ORF">QQ055_03175</name>
</gene>
<evidence type="ECO:0000256" key="1">
    <source>
        <dbReference type="ARBA" id="ARBA00004445"/>
    </source>
</evidence>
<evidence type="ECO:0000313" key="10">
    <source>
        <dbReference type="Proteomes" id="UP001230986"/>
    </source>
</evidence>
<proteinExistence type="predicted"/>